<gene>
    <name evidence="2" type="ORF">LSALG_LOCUS21758</name>
</gene>
<feature type="compositionally biased region" description="Basic and acidic residues" evidence="1">
    <location>
        <begin position="74"/>
        <end position="89"/>
    </location>
</feature>
<feature type="region of interest" description="Disordered" evidence="1">
    <location>
        <begin position="148"/>
        <end position="167"/>
    </location>
</feature>
<organism evidence="2 3">
    <name type="scientific">Lactuca saligna</name>
    <name type="common">Willowleaf lettuce</name>
    <dbReference type="NCBI Taxonomy" id="75948"/>
    <lineage>
        <taxon>Eukaryota</taxon>
        <taxon>Viridiplantae</taxon>
        <taxon>Streptophyta</taxon>
        <taxon>Embryophyta</taxon>
        <taxon>Tracheophyta</taxon>
        <taxon>Spermatophyta</taxon>
        <taxon>Magnoliopsida</taxon>
        <taxon>eudicotyledons</taxon>
        <taxon>Gunneridae</taxon>
        <taxon>Pentapetalae</taxon>
        <taxon>asterids</taxon>
        <taxon>campanulids</taxon>
        <taxon>Asterales</taxon>
        <taxon>Asteraceae</taxon>
        <taxon>Cichorioideae</taxon>
        <taxon>Cichorieae</taxon>
        <taxon>Lactucinae</taxon>
        <taxon>Lactuca</taxon>
    </lineage>
</organism>
<feature type="compositionally biased region" description="Basic and acidic residues" evidence="1">
    <location>
        <begin position="31"/>
        <end position="58"/>
    </location>
</feature>
<protein>
    <submittedName>
        <fullName evidence="2">Uncharacterized protein</fullName>
    </submittedName>
</protein>
<keyword evidence="3" id="KW-1185">Reference proteome</keyword>
<accession>A0AA36E3I1</accession>
<dbReference type="AlphaFoldDB" id="A0AA36E3I1"/>
<feature type="region of interest" description="Disordered" evidence="1">
    <location>
        <begin position="31"/>
        <end position="96"/>
    </location>
</feature>
<dbReference type="EMBL" id="OX465080">
    <property type="protein sequence ID" value="CAI9282099.1"/>
    <property type="molecule type" value="Genomic_DNA"/>
</dbReference>
<evidence type="ECO:0000256" key="1">
    <source>
        <dbReference type="SAM" id="MobiDB-lite"/>
    </source>
</evidence>
<dbReference type="Proteomes" id="UP001177003">
    <property type="component" value="Chromosome 4"/>
</dbReference>
<name>A0AA36E3I1_LACSI</name>
<reference evidence="2" key="1">
    <citation type="submission" date="2023-04" db="EMBL/GenBank/DDBJ databases">
        <authorList>
            <person name="Vijverberg K."/>
            <person name="Xiong W."/>
            <person name="Schranz E."/>
        </authorList>
    </citation>
    <scope>NUCLEOTIDE SEQUENCE</scope>
</reference>
<sequence length="167" mass="18805">MLKKVYSSHSILQAYLQTINPSIETGVLLPRSKEGSSKCRCSKNVEESPSKPIQEKKISKSPKKKQTKEVAVSKPKEKPIELETNEPQKEVVSSKTGVFKRIKKITHNSRSSSDWSPSFSPSMIRKPHVISKGVVLREVPVPVFSSAKKRKVEDMAKHISNKQKKKL</sequence>
<proteinExistence type="predicted"/>
<evidence type="ECO:0000313" key="2">
    <source>
        <dbReference type="EMBL" id="CAI9282099.1"/>
    </source>
</evidence>
<evidence type="ECO:0000313" key="3">
    <source>
        <dbReference type="Proteomes" id="UP001177003"/>
    </source>
</evidence>